<evidence type="ECO:0000313" key="3">
    <source>
        <dbReference type="Proteomes" id="UP000630805"/>
    </source>
</evidence>
<accession>A0ABX2PT29</accession>
<sequence length="97" mass="10721">MSKGGYNGGSTILHPGSDWFSQPKGKSKKKKPASKGLKLTPEQKEAQLQYRIRLAAERLAKTQADFDAGGLKPSEISLGKKPSKKRRQAKKKNRSKK</sequence>
<protein>
    <submittedName>
        <fullName evidence="2">Uncharacterized protein</fullName>
    </submittedName>
</protein>
<feature type="region of interest" description="Disordered" evidence="1">
    <location>
        <begin position="63"/>
        <end position="97"/>
    </location>
</feature>
<gene>
    <name evidence="2" type="ORF">HW561_15500</name>
</gene>
<evidence type="ECO:0000313" key="2">
    <source>
        <dbReference type="EMBL" id="NVO57198.1"/>
    </source>
</evidence>
<reference evidence="2 3" key="1">
    <citation type="submission" date="2020-06" db="EMBL/GenBank/DDBJ databases">
        <authorList>
            <person name="Cao W.R."/>
        </authorList>
    </citation>
    <scope>NUCLEOTIDE SEQUENCE [LARGE SCALE GENOMIC DNA]</scope>
    <source>
        <strain evidence="2 3">B1Z28</strain>
    </source>
</reference>
<dbReference type="EMBL" id="JABXWT010000010">
    <property type="protein sequence ID" value="NVO57198.1"/>
    <property type="molecule type" value="Genomic_DNA"/>
</dbReference>
<organism evidence="2 3">
    <name type="scientific">Ruegeria haliotis</name>
    <dbReference type="NCBI Taxonomy" id="2747601"/>
    <lineage>
        <taxon>Bacteria</taxon>
        <taxon>Pseudomonadati</taxon>
        <taxon>Pseudomonadota</taxon>
        <taxon>Alphaproteobacteria</taxon>
        <taxon>Rhodobacterales</taxon>
        <taxon>Roseobacteraceae</taxon>
        <taxon>Ruegeria</taxon>
    </lineage>
</organism>
<dbReference type="RefSeq" id="WP_176866252.1">
    <property type="nucleotide sequence ID" value="NZ_JABXWT010000010.1"/>
</dbReference>
<dbReference type="Proteomes" id="UP000630805">
    <property type="component" value="Unassembled WGS sequence"/>
</dbReference>
<proteinExistence type="predicted"/>
<feature type="region of interest" description="Disordered" evidence="1">
    <location>
        <begin position="1"/>
        <end position="45"/>
    </location>
</feature>
<evidence type="ECO:0000256" key="1">
    <source>
        <dbReference type="SAM" id="MobiDB-lite"/>
    </source>
</evidence>
<comment type="caution">
    <text evidence="2">The sequence shown here is derived from an EMBL/GenBank/DDBJ whole genome shotgun (WGS) entry which is preliminary data.</text>
</comment>
<feature type="compositionally biased region" description="Basic residues" evidence="1">
    <location>
        <begin position="81"/>
        <end position="97"/>
    </location>
</feature>
<name>A0ABX2PT29_9RHOB</name>
<keyword evidence="3" id="KW-1185">Reference proteome</keyword>